<dbReference type="PANTHER" id="PTHR44846">
    <property type="entry name" value="MANNOSYL-D-GLYCERATE TRANSPORT/METABOLISM SYSTEM REPRESSOR MNGR-RELATED"/>
    <property type="match status" value="1"/>
</dbReference>
<evidence type="ECO:0000313" key="6">
    <source>
        <dbReference type="EMBL" id="KJE19715.1"/>
    </source>
</evidence>
<dbReference type="InterPro" id="IPR036388">
    <property type="entry name" value="WH-like_DNA-bd_sf"/>
</dbReference>
<dbReference type="GO" id="GO:0003700">
    <property type="term" value="F:DNA-binding transcription factor activity"/>
    <property type="evidence" value="ECO:0007669"/>
    <property type="project" value="InterPro"/>
</dbReference>
<keyword evidence="7" id="KW-1185">Reference proteome</keyword>
<dbReference type="GO" id="GO:0003677">
    <property type="term" value="F:DNA binding"/>
    <property type="evidence" value="ECO:0007669"/>
    <property type="project" value="UniProtKB-KW"/>
</dbReference>
<dbReference type="InterPro" id="IPR036390">
    <property type="entry name" value="WH_DNA-bd_sf"/>
</dbReference>
<dbReference type="InterPro" id="IPR028978">
    <property type="entry name" value="Chorismate_lyase_/UTRA_dom_sf"/>
</dbReference>
<dbReference type="GO" id="GO:0045892">
    <property type="term" value="P:negative regulation of DNA-templated transcription"/>
    <property type="evidence" value="ECO:0007669"/>
    <property type="project" value="TreeGrafter"/>
</dbReference>
<dbReference type="Gene3D" id="1.10.10.10">
    <property type="entry name" value="Winged helix-like DNA-binding domain superfamily/Winged helix DNA-binding domain"/>
    <property type="match status" value="1"/>
</dbReference>
<dbReference type="CDD" id="cd07377">
    <property type="entry name" value="WHTH_GntR"/>
    <property type="match status" value="1"/>
</dbReference>
<dbReference type="InterPro" id="IPR050679">
    <property type="entry name" value="Bact_HTH_transcr_reg"/>
</dbReference>
<reference evidence="6 7" key="4">
    <citation type="journal article" date="2016" name="Genome Announc.">
        <title>Permanent Draft Genome Sequences for Two Variants of Frankia sp. Strain CpI1, the First Frankia Strain Isolated from Root Nodules of Comptonia peregrina.</title>
        <authorList>
            <person name="Oshone R."/>
            <person name="Hurst S.G.IV."/>
            <person name="Abebe-Akele F."/>
            <person name="Simpson S."/>
            <person name="Morris K."/>
            <person name="Thomas W.K."/>
            <person name="Tisa L.S."/>
        </authorList>
    </citation>
    <scope>NUCLEOTIDE SEQUENCE [LARGE SCALE GENOMIC DNA]</scope>
    <source>
        <strain evidence="6">CpI1</strain>
        <strain evidence="7">CpI1-S</strain>
    </source>
</reference>
<accession>A0A0D8B6J8</accession>
<evidence type="ECO:0000259" key="4">
    <source>
        <dbReference type="PROSITE" id="PS50949"/>
    </source>
</evidence>
<keyword evidence="5" id="KW-0614">Plasmid</keyword>
<dbReference type="OrthoDB" id="3207674at2"/>
<evidence type="ECO:0000256" key="3">
    <source>
        <dbReference type="ARBA" id="ARBA00023163"/>
    </source>
</evidence>
<dbReference type="AlphaFoldDB" id="Q9AEZ0"/>
<gene>
    <name evidence="6" type="ORF">FF36_05970</name>
</gene>
<accession>Q9AEZ0</accession>
<geneLocation type="plasmid" evidence="5">
    <name>pFQ12</name>
</geneLocation>
<evidence type="ECO:0000256" key="1">
    <source>
        <dbReference type="ARBA" id="ARBA00023015"/>
    </source>
</evidence>
<dbReference type="SUPFAM" id="SSF46785">
    <property type="entry name" value="Winged helix' DNA-binding domain"/>
    <property type="match status" value="1"/>
</dbReference>
<organism evidence="5">
    <name type="scientific">Frankia torreyi</name>
    <dbReference type="NCBI Taxonomy" id="1856"/>
    <lineage>
        <taxon>Bacteria</taxon>
        <taxon>Bacillati</taxon>
        <taxon>Actinomycetota</taxon>
        <taxon>Actinomycetes</taxon>
        <taxon>Frankiales</taxon>
        <taxon>Frankiaceae</taxon>
        <taxon>Frankia</taxon>
    </lineage>
</organism>
<reference evidence="7" key="2">
    <citation type="submission" date="2015-02" db="EMBL/GenBank/DDBJ databases">
        <title>Draft Genome of Frankia sp. CpI1-S.</title>
        <authorList>
            <person name="Oshone R.T."/>
            <person name="Ngom M."/>
            <person name="Ghodhbane-Gtari F."/>
            <person name="Gtari M."/>
            <person name="Morris K."/>
            <person name="Thomas K."/>
            <person name="Sen A."/>
            <person name="Tisa L.S."/>
        </authorList>
    </citation>
    <scope>NUCLEOTIDE SEQUENCE [LARGE SCALE GENOMIC DNA]</scope>
    <source>
        <strain evidence="7">CpI1-S</strain>
    </source>
</reference>
<dbReference type="EMBL" id="AY027524">
    <property type="protein sequence ID" value="AAK20164.1"/>
    <property type="molecule type" value="Genomic_DNA"/>
</dbReference>
<feature type="domain" description="HTH gntR-type" evidence="4">
    <location>
        <begin position="6"/>
        <end position="74"/>
    </location>
</feature>
<dbReference type="Proteomes" id="UP000032545">
    <property type="component" value="Unassembled WGS sequence"/>
</dbReference>
<dbReference type="Gene3D" id="3.40.1410.10">
    <property type="entry name" value="Chorismate lyase-like"/>
    <property type="match status" value="1"/>
</dbReference>
<evidence type="ECO:0000313" key="7">
    <source>
        <dbReference type="Proteomes" id="UP000032545"/>
    </source>
</evidence>
<dbReference type="Pfam" id="PF07702">
    <property type="entry name" value="UTRA"/>
    <property type="match status" value="1"/>
</dbReference>
<dbReference type="EMBL" id="JYFN01000087">
    <property type="protein sequence ID" value="KJE19715.1"/>
    <property type="molecule type" value="Genomic_DNA"/>
</dbReference>
<dbReference type="Pfam" id="PF00392">
    <property type="entry name" value="GntR"/>
    <property type="match status" value="1"/>
</dbReference>
<dbReference type="SMART" id="SM00866">
    <property type="entry name" value="UTRA"/>
    <property type="match status" value="1"/>
</dbReference>
<proteinExistence type="predicted"/>
<keyword evidence="3" id="KW-0804">Transcription</keyword>
<keyword evidence="1" id="KW-0805">Transcription regulation</keyword>
<dbReference type="PATRIC" id="fig|1502723.3.peg.6772"/>
<dbReference type="RefSeq" id="WP_010921760.1">
    <property type="nucleotide sequence ID" value="NC_002699.1"/>
</dbReference>
<dbReference type="PANTHER" id="PTHR44846:SF17">
    <property type="entry name" value="GNTR-FAMILY TRANSCRIPTIONAL REGULATOR"/>
    <property type="match status" value="1"/>
</dbReference>
<evidence type="ECO:0000313" key="5">
    <source>
        <dbReference type="EMBL" id="AAK20164.1"/>
    </source>
</evidence>
<dbReference type="SUPFAM" id="SSF64288">
    <property type="entry name" value="Chorismate lyase-like"/>
    <property type="match status" value="1"/>
</dbReference>
<reference evidence="5" key="1">
    <citation type="journal article" date="2001" name="Can. J. Microbiol.">
        <title>Analysis of pFQ12, a 22.4-kb Frankia plasmid.</title>
        <authorList>
            <person name="John T.R."/>
            <person name="Rice J.M."/>
            <person name="Johnson J.D."/>
        </authorList>
    </citation>
    <scope>NUCLEOTIDE SEQUENCE</scope>
    <source>
        <strain evidence="5">CpI1</strain>
        <plasmid evidence="5">pFQ12</plasmid>
    </source>
</reference>
<dbReference type="InterPro" id="IPR000524">
    <property type="entry name" value="Tscrpt_reg_HTH_GntR"/>
</dbReference>
<name>Q9AEZ0_9ACTN</name>
<reference evidence="6" key="3">
    <citation type="submission" date="2015-02" db="EMBL/GenBank/DDBJ databases">
        <authorList>
            <person name="Chooi Y.-H."/>
        </authorList>
    </citation>
    <scope>NUCLEOTIDE SEQUENCE</scope>
    <source>
        <strain evidence="6">CpI1</strain>
    </source>
</reference>
<keyword evidence="2" id="KW-0238">DNA-binding</keyword>
<evidence type="ECO:0000256" key="2">
    <source>
        <dbReference type="ARBA" id="ARBA00023125"/>
    </source>
</evidence>
<dbReference type="PROSITE" id="PS50949">
    <property type="entry name" value="HTH_GNTR"/>
    <property type="match status" value="1"/>
</dbReference>
<dbReference type="InterPro" id="IPR011663">
    <property type="entry name" value="UTRA"/>
</dbReference>
<sequence>MVPDRPQIYRQIHSDLRQEIEDGLYPPGTPLPSYADLRQRYSTADPTISRAIDLLQADGLVVGVRGKGVIVRDQVARRRVIRGTLVRRDPARGYIMPATHRANEPWQTHGRPRVATIPCPPRVAQILGIPPWTDAVRRRRVTSPVGESPFQVADTWIGPDGIADAPRCAEPDTGPGGYLDRLEEAGHGPLRWAETFRIRMPDREEARLLGIATALPVAELSRVGTSARTGRPIEVTMCVIPSDRVEFVSELERDESAHWPTSPPTGRY</sequence>
<protein>
    <submittedName>
        <fullName evidence="6">Transcriptional regulator</fullName>
    </submittedName>
</protein>
<dbReference type="SMART" id="SM00345">
    <property type="entry name" value="HTH_GNTR"/>
    <property type="match status" value="1"/>
</dbReference>